<dbReference type="InterPro" id="IPR018062">
    <property type="entry name" value="HTH_AraC-typ_CS"/>
</dbReference>
<evidence type="ECO:0000313" key="6">
    <source>
        <dbReference type="EMBL" id="TAA33057.1"/>
    </source>
</evidence>
<dbReference type="Pfam" id="PF12833">
    <property type="entry name" value="HTH_18"/>
    <property type="match status" value="1"/>
</dbReference>
<keyword evidence="2" id="KW-0238">DNA-binding</keyword>
<comment type="caution">
    <text evidence="6">The sequence shown here is derived from an EMBL/GenBank/DDBJ whole genome shotgun (WGS) entry which is preliminary data.</text>
</comment>
<dbReference type="SUPFAM" id="SSF46689">
    <property type="entry name" value="Homeodomain-like"/>
    <property type="match status" value="2"/>
</dbReference>
<dbReference type="InterPro" id="IPR018060">
    <property type="entry name" value="HTH_AraC"/>
</dbReference>
<keyword evidence="1" id="KW-0805">Transcription regulation</keyword>
<dbReference type="GO" id="GO:0003700">
    <property type="term" value="F:DNA-binding transcription factor activity"/>
    <property type="evidence" value="ECO:0007669"/>
    <property type="project" value="InterPro"/>
</dbReference>
<feature type="domain" description="HTH araC/xylS-type" evidence="5">
    <location>
        <begin position="315"/>
        <end position="413"/>
    </location>
</feature>
<dbReference type="InterPro" id="IPR053142">
    <property type="entry name" value="PchR_regulatory_protein"/>
</dbReference>
<name>A0A4Q8LPD9_9GAMM</name>
<dbReference type="SMART" id="SM00342">
    <property type="entry name" value="HTH_ARAC"/>
    <property type="match status" value="1"/>
</dbReference>
<dbReference type="GO" id="GO:0043565">
    <property type="term" value="F:sequence-specific DNA binding"/>
    <property type="evidence" value="ECO:0007669"/>
    <property type="project" value="InterPro"/>
</dbReference>
<evidence type="ECO:0000256" key="4">
    <source>
        <dbReference type="SAM" id="MobiDB-lite"/>
    </source>
</evidence>
<dbReference type="AlphaFoldDB" id="A0A4Q8LPD9"/>
<organism evidence="6 7">
    <name type="scientific">Pseudoxanthomonas winnipegensis</name>
    <dbReference type="NCBI Taxonomy" id="2480810"/>
    <lineage>
        <taxon>Bacteria</taxon>
        <taxon>Pseudomonadati</taxon>
        <taxon>Pseudomonadota</taxon>
        <taxon>Gammaproteobacteria</taxon>
        <taxon>Lysobacterales</taxon>
        <taxon>Lysobacteraceae</taxon>
        <taxon>Pseudoxanthomonas</taxon>
    </lineage>
</organism>
<dbReference type="EMBL" id="SHMB01000001">
    <property type="protein sequence ID" value="TAA33057.1"/>
    <property type="molecule type" value="Genomic_DNA"/>
</dbReference>
<evidence type="ECO:0000256" key="1">
    <source>
        <dbReference type="ARBA" id="ARBA00023015"/>
    </source>
</evidence>
<protein>
    <submittedName>
        <fullName evidence="6">AraC family transcriptional regulator</fullName>
    </submittedName>
</protein>
<evidence type="ECO:0000256" key="2">
    <source>
        <dbReference type="ARBA" id="ARBA00023125"/>
    </source>
</evidence>
<evidence type="ECO:0000259" key="5">
    <source>
        <dbReference type="PROSITE" id="PS01124"/>
    </source>
</evidence>
<evidence type="ECO:0000313" key="7">
    <source>
        <dbReference type="Proteomes" id="UP000291286"/>
    </source>
</evidence>
<dbReference type="Gene3D" id="1.10.10.60">
    <property type="entry name" value="Homeodomain-like"/>
    <property type="match status" value="1"/>
</dbReference>
<dbReference type="InterPro" id="IPR009057">
    <property type="entry name" value="Homeodomain-like_sf"/>
</dbReference>
<gene>
    <name evidence="6" type="ORF">EA661_01915</name>
</gene>
<dbReference type="Proteomes" id="UP000291286">
    <property type="component" value="Unassembled WGS sequence"/>
</dbReference>
<accession>A0A4Q8LPD9</accession>
<dbReference type="PROSITE" id="PS01124">
    <property type="entry name" value="HTH_ARAC_FAMILY_2"/>
    <property type="match status" value="1"/>
</dbReference>
<reference evidence="6 7" key="1">
    <citation type="submission" date="2019-02" db="EMBL/GenBank/DDBJ databases">
        <title>WGS of Pseudoxanthomonas species novum from clinical isolates.</title>
        <authorList>
            <person name="Bernier A.-M."/>
            <person name="Bernard K."/>
            <person name="Vachon A."/>
        </authorList>
    </citation>
    <scope>NUCLEOTIDE SEQUENCE [LARGE SCALE GENOMIC DNA]</scope>
    <source>
        <strain evidence="6 7">NML171202</strain>
    </source>
</reference>
<feature type="region of interest" description="Disordered" evidence="4">
    <location>
        <begin position="41"/>
        <end position="61"/>
    </location>
</feature>
<evidence type="ECO:0000256" key="3">
    <source>
        <dbReference type="ARBA" id="ARBA00023163"/>
    </source>
</evidence>
<keyword evidence="3" id="KW-0804">Transcription</keyword>
<proteinExistence type="predicted"/>
<dbReference type="PANTHER" id="PTHR47893">
    <property type="entry name" value="REGULATORY PROTEIN PCHR"/>
    <property type="match status" value="1"/>
</dbReference>
<dbReference type="PANTHER" id="PTHR47893:SF1">
    <property type="entry name" value="REGULATORY PROTEIN PCHR"/>
    <property type="match status" value="1"/>
</dbReference>
<sequence length="441" mass="48212">MLRAHVRLLLQNNHIGVLSDRGDGLDSHRDVTRMMFRHRGGRPALPEASDPGCGTGSGTVGDGPPWLAPLPAPVAETSNVLLSEQTIEDMKASVGLPGRHGVIQEGWREPLPSCQGFRHHYDRRLGEGGWEFLQLNDALSIAMIDFCAADRLIRSHRHDDHLVFCAMVEGRSMICAEAGQPGDDLAHGFCTFYGLASGASIRTVYEPNRPLRYVSVFLRRDRAKKALGLDIDALPALFRDYLLHRTPIGLRHVPLDSGAGIAASQALDCAYEGELRRLYLTAKSIEIVCSVIRSYATVEAPAEPMLRRADIDKVREAKRLIEENLGEPLSVSDLANAVGMTVKKLQQGFQAFFRSSVGQTYKQVRLAKALALVSGSDMSMIDIAIECGYECPGSFTRAFKLAFGSNPSAHRTGALAAARREPLRQRRTVLHAHGGSADLTN</sequence>
<dbReference type="PROSITE" id="PS00041">
    <property type="entry name" value="HTH_ARAC_FAMILY_1"/>
    <property type="match status" value="1"/>
</dbReference>